<evidence type="ECO:0000313" key="4">
    <source>
        <dbReference type="ZFIN" id="ZDB-GENE-070626-3"/>
    </source>
</evidence>
<dbReference type="EMBL" id="LO018109">
    <property type="status" value="NOT_ANNOTATED_CDS"/>
    <property type="molecule type" value="Genomic_DNA"/>
</dbReference>
<proteinExistence type="predicted"/>
<dbReference type="GO" id="GO:0045494">
    <property type="term" value="P:photoreceptor cell maintenance"/>
    <property type="evidence" value="ECO:0000318"/>
    <property type="project" value="GO_Central"/>
</dbReference>
<dbReference type="RefSeq" id="NP_001373228.1">
    <property type="nucleotide sequence ID" value="NM_001386299.1"/>
</dbReference>
<dbReference type="Proteomes" id="UP000000437">
    <property type="component" value="Chromosome 14"/>
</dbReference>
<dbReference type="OMA" id="CPFLQIP"/>
<dbReference type="GeneTree" id="ENSGT00390000008984"/>
<protein>
    <submittedName>
        <fullName evidence="1 3">Bardet-Biedl syndrome 12</fullName>
    </submittedName>
</protein>
<dbReference type="InterPro" id="IPR027413">
    <property type="entry name" value="GROEL-like_equatorial_sf"/>
</dbReference>
<dbReference type="InterPro" id="IPR042984">
    <property type="entry name" value="BBS12"/>
</dbReference>
<reference evidence="3" key="4">
    <citation type="journal article" date="2011" name="Nat. Genet.">
        <title>TTC21B contributes both causal and modifying alleles across the ciliopathy spectrum.</title>
        <authorList>
            <consortium name="NISC Comparative Sequencing Program"/>
            <person name="Davis E.E."/>
            <person name="Zhang Q."/>
            <person name="Liu Q."/>
            <person name="Diplas B.H."/>
            <person name="Davey L.M."/>
            <person name="Hartley J."/>
            <person name="Stoetzel C."/>
            <person name="Szymanska K."/>
            <person name="Ramaswami G."/>
            <person name="Logan C.V."/>
            <person name="Muzny D.M."/>
            <person name="Young A.C."/>
            <person name="Wheeler D.A."/>
            <person name="Cruz P."/>
            <person name="Morgan M."/>
            <person name="Lewis L.R."/>
            <person name="Cherukuri P."/>
            <person name="Maskeri B."/>
            <person name="Hansen N.F."/>
            <person name="Mullikin J.C."/>
            <person name="Blakesley R.W."/>
            <person name="Bouffard G.G."/>
            <person name="Gyapay G."/>
            <person name="Rieger S."/>
            <person name="Tonshoff B."/>
            <person name="Kern I."/>
            <person name="Soliman N.A."/>
            <person name="Neuhaus T.J."/>
            <person name="Swoboda K.J."/>
            <person name="Kayserili H."/>
            <person name="Gallagher T.E."/>
            <person name="Lewis R.A."/>
            <person name="Bergmann C."/>
            <person name="Otto E.A."/>
            <person name="Saunier S."/>
            <person name="Scambler P.J."/>
            <person name="Beales P.L."/>
            <person name="Gleeson J.G."/>
            <person name="Maher E.R."/>
            <person name="Attie-Bitach T."/>
            <person name="Dollfus H."/>
            <person name="Johnson C.A."/>
            <person name="Green E.D."/>
            <person name="Gibbs R.A."/>
            <person name="Hildebrandt F."/>
            <person name="Pierce E.A."/>
            <person name="Katsanis N."/>
        </authorList>
    </citation>
    <scope>NUCLEOTIDE SEQUENCE</scope>
    <source>
        <strain evidence="3">Tuebingen</strain>
    </source>
</reference>
<dbReference type="FunFam" id="1.10.560.10:FF:000086">
    <property type="entry name" value="Bardet-Biedl syndrome 12"/>
    <property type="match status" value="1"/>
</dbReference>
<dbReference type="STRING" id="7955.ENSDARP00000152249"/>
<gene>
    <name evidence="1 3 4" type="primary">bbs12</name>
</gene>
<dbReference type="OrthoDB" id="10037098at2759"/>
<dbReference type="GO" id="GO:0007369">
    <property type="term" value="P:gastrulation"/>
    <property type="evidence" value="ECO:0000315"/>
    <property type="project" value="ZFIN"/>
</dbReference>
<dbReference type="InterPro" id="IPR027410">
    <property type="entry name" value="TCP-1-like_intermed_sf"/>
</dbReference>
<sequence>MDPSCKQCSFAMKRRHIGLQQLQAITSTAHAFLGPNKRLKFIQDEDAGDAVLIGSCPRLLEHLELDGSVGQLLHETVLAQKKLFHSGTNTLMFLAGAWSRVALECLNRGISVSDIKSAMRGGLQECLDACTQLAVSVEEFKKSDVRSNDQCIDMMVKHSRYINARTKNTQSDDNVQDFRKLSIKSDDQCMDMTHKHSRYANTQTEHAQSDDNVQDFKGSGIKSNDQCMDMTLKHSRYINTKTEHAQSNVNMQDFRKLDDKSDDQCKHMTLKHSRHFNARTKNTQSDVNVQDLKGSDIKSIDQCMDMTLKHSTHFNAQTEHNMQDFRKLDDKSDDQCMYMTLKHSRHFNAQTEHTQSEVTMQDFTKSDIKLDNQSMHMTLKHSRHFNAQTEHTHHDVTVIAQAVSHGCSSMHLLLKAYELQNRAHLDIHNLATCCIPGVSEDHACVLRGYVTLLSVQQTTQVQRLQGRPLNIALINGDLSEKYRHVGFNRPGNIKHITDLFITEESWIENAYKLLHDSSIDVVFVSGVVDVDLKQRCKDVLILEGVKSSVLKHFSTCTGAVPVSYICQLDERRVGRGLRLRKESISGRSDIVSITTDCSVLVTAVICSSVSAKLQMLEDEFWSCAHRLQHALTDGKLLHGAGVTELICIRRLRQYTQLHPDRSPHDSAVLELMSEAWMDFISTVMLNSGSVANRTEAWTSITHQMRRHTDIGVTDGLGVYDNVTVKCEAWRRALDLVFLVLQSDTEIITGVSQGENTYNQLMFL</sequence>
<dbReference type="SUPFAM" id="SSF52029">
    <property type="entry name" value="GroEL apical domain-like"/>
    <property type="match status" value="1"/>
</dbReference>
<accession>A0A2R8RT44</accession>
<keyword evidence="2" id="KW-1185">Reference proteome</keyword>
<dbReference type="GeneID" id="570583"/>
<reference evidence="3" key="6">
    <citation type="journal article" date="2016" name="BMC Genomics">
        <title>Gene evolution and gene expression after whole genome duplication in fish: the PhyloFish database.</title>
        <authorList>
            <person name="Pasquier J."/>
            <person name="Cabau C."/>
            <person name="Nguyen T."/>
            <person name="Jouanno E."/>
            <person name="Severac D."/>
            <person name="Braasch I."/>
            <person name="Journot L."/>
            <person name="Pontarotti P."/>
            <person name="Klopp C."/>
            <person name="Postlethwait J.H."/>
            <person name="Guiguen Y."/>
            <person name="Bobe J."/>
        </authorList>
    </citation>
    <scope>NUCLEOTIDE SEQUENCE</scope>
    <source>
        <strain evidence="3">Tuebingen</strain>
    </source>
</reference>
<reference evidence="1 2" key="5">
    <citation type="journal article" date="2013" name="Nature">
        <title>The zebrafish reference genome sequence and its relationship to the human genome.</title>
        <authorList>
            <consortium name="Genome Reference Consortium Zebrafish"/>
            <person name="Howe K."/>
            <person name="Clark M.D."/>
            <person name="Torroja C.F."/>
            <person name="Torrance J."/>
            <person name="Berthelot C."/>
            <person name="Muffato M."/>
            <person name="Collins J.E."/>
            <person name="Humphray S."/>
            <person name="McLaren K."/>
            <person name="Matthews L."/>
            <person name="McLaren S."/>
            <person name="Sealy I."/>
            <person name="Caccamo M."/>
            <person name="Churcher C."/>
            <person name="Scott C."/>
            <person name="Barrett J.C."/>
            <person name="Koch R."/>
            <person name="Rauch G.J."/>
            <person name="White S."/>
            <person name="Chow W."/>
            <person name="Kilian B."/>
            <person name="Quintais L.T."/>
            <person name="Guerra-Assuncao J.A."/>
            <person name="Zhou Y."/>
            <person name="Gu Y."/>
            <person name="Yen J."/>
            <person name="Vogel J.H."/>
            <person name="Eyre T."/>
            <person name="Redmond S."/>
            <person name="Banerjee R."/>
            <person name="Chi J."/>
            <person name="Fu B."/>
            <person name="Langley E."/>
            <person name="Maguire S.F."/>
            <person name="Laird G.K."/>
            <person name="Lloyd D."/>
            <person name="Kenyon E."/>
            <person name="Donaldson S."/>
            <person name="Sehra H."/>
            <person name="Almeida-King J."/>
            <person name="Loveland J."/>
            <person name="Trevanion S."/>
            <person name="Jones M."/>
            <person name="Quail M."/>
            <person name="Willey D."/>
            <person name="Hunt A."/>
            <person name="Burton J."/>
            <person name="Sims S."/>
            <person name="McLay K."/>
            <person name="Plumb B."/>
            <person name="Davis J."/>
            <person name="Clee C."/>
            <person name="Oliver K."/>
            <person name="Clark R."/>
            <person name="Riddle C."/>
            <person name="Elliot D."/>
            <person name="Eliott D."/>
            <person name="Threadgold G."/>
            <person name="Harden G."/>
            <person name="Ware D."/>
            <person name="Begum S."/>
            <person name="Mortimore B."/>
            <person name="Mortimer B."/>
            <person name="Kerry G."/>
            <person name="Heath P."/>
            <person name="Phillimore B."/>
            <person name="Tracey A."/>
            <person name="Corby N."/>
            <person name="Dunn M."/>
            <person name="Johnson C."/>
            <person name="Wood J."/>
            <person name="Clark S."/>
            <person name="Pelan S."/>
            <person name="Griffiths G."/>
            <person name="Smith M."/>
            <person name="Glithero R."/>
            <person name="Howden P."/>
            <person name="Barker N."/>
            <person name="Lloyd C."/>
            <person name="Stevens C."/>
            <person name="Harley J."/>
            <person name="Holt K."/>
            <person name="Panagiotidis G."/>
            <person name="Lovell J."/>
            <person name="Beasley H."/>
            <person name="Henderson C."/>
            <person name="Gordon D."/>
            <person name="Auger K."/>
            <person name="Wright D."/>
            <person name="Collins J."/>
            <person name="Raisen C."/>
            <person name="Dyer L."/>
            <person name="Leung K."/>
            <person name="Robertson L."/>
            <person name="Ambridge K."/>
            <person name="Leongamornlert D."/>
            <person name="McGuire S."/>
            <person name="Gilderthorp R."/>
            <person name="Griffiths C."/>
            <person name="Manthravadi D."/>
            <person name="Nichol S."/>
            <person name="Barker G."/>
            <person name="Whitehead S."/>
            <person name="Kay M."/>
            <person name="Brown J."/>
            <person name="Murnane C."/>
            <person name="Gray E."/>
            <person name="Humphries M."/>
            <person name="Sycamore N."/>
            <person name="Barker D."/>
            <person name="Saunders D."/>
            <person name="Wallis J."/>
            <person name="Babbage A."/>
            <person name="Hammond S."/>
            <person name="Mashreghi-Mohammadi M."/>
            <person name="Barr L."/>
            <person name="Martin S."/>
            <person name="Wray P."/>
            <person name="Ellington A."/>
            <person name="Matthews N."/>
            <person name="Ellwood M."/>
            <person name="Woodmansey R."/>
            <person name="Clark G."/>
            <person name="Cooper J."/>
            <person name="Cooper J."/>
            <person name="Tromans A."/>
            <person name="Grafham D."/>
            <person name="Skuce C."/>
            <person name="Pandian R."/>
            <person name="Andrews R."/>
            <person name="Harrison E."/>
            <person name="Kimberley A."/>
            <person name="Garnett J."/>
            <person name="Fosker N."/>
            <person name="Hall R."/>
            <person name="Garner P."/>
            <person name="Kelly D."/>
            <person name="Bird C."/>
            <person name="Palmer S."/>
            <person name="Gehring I."/>
            <person name="Berger A."/>
            <person name="Dooley C.M."/>
            <person name="Ersan-Urun Z."/>
            <person name="Eser C."/>
            <person name="Geiger H."/>
            <person name="Geisler M."/>
            <person name="Karotki L."/>
            <person name="Kirn A."/>
            <person name="Konantz J."/>
            <person name="Konantz M."/>
            <person name="Oberlander M."/>
            <person name="Rudolph-Geiger S."/>
            <person name="Teucke M."/>
            <person name="Lanz C."/>
            <person name="Raddatz G."/>
            <person name="Osoegawa K."/>
            <person name="Zhu B."/>
            <person name="Rapp A."/>
            <person name="Widaa S."/>
            <person name="Langford C."/>
            <person name="Yang F."/>
            <person name="Schuster S.C."/>
            <person name="Carter N.P."/>
            <person name="Harrow J."/>
            <person name="Ning Z."/>
            <person name="Herrero J."/>
            <person name="Searle S.M."/>
            <person name="Enright A."/>
            <person name="Geisler R."/>
            <person name="Plasterk R.H."/>
            <person name="Lee C."/>
            <person name="Westerfield M."/>
            <person name="de Jong P.J."/>
            <person name="Zon L.I."/>
            <person name="Postlethwait J.H."/>
            <person name="Nusslein-Volhard C."/>
            <person name="Hubbard T.J."/>
            <person name="Roest Crollius H."/>
            <person name="Rogers J."/>
            <person name="Stemple D.L."/>
        </authorList>
    </citation>
    <scope>NUCLEOTIDE SEQUENCE [LARGE SCALE GENOMIC DNA]</scope>
    <source>
        <strain evidence="1 2">Tuebingen</strain>
    </source>
</reference>
<reference evidence="3" key="2">
    <citation type="journal article" date="2008" name="Hum. Mol. Genet.">
        <title>Genetic interaction between Bardet-Biedl syndrome genes and implications for limb patterning.</title>
        <authorList>
            <person name="Tayeh M.K."/>
            <person name="Yen H.J."/>
            <person name="Beck J.S."/>
            <person name="Searby C.C."/>
            <person name="Westfall T.A."/>
            <person name="Griesbach H."/>
            <person name="Sheffield V.C."/>
            <person name="Slusarski D.C."/>
        </authorList>
    </citation>
    <scope>NUCLEOTIDE SEQUENCE</scope>
    <source>
        <strain evidence="3">Tuebingen</strain>
    </source>
</reference>
<dbReference type="CTD" id="166379"/>
<dbReference type="Bgee" id="ENSDARG00000016112">
    <property type="expression patterns" value="Expressed in heart and 18 other cell types or tissues"/>
</dbReference>
<organism evidence="1">
    <name type="scientific">Danio rerio</name>
    <name type="common">Zebrafish</name>
    <name type="synonym">Brachydanio rerio</name>
    <dbReference type="NCBI Taxonomy" id="7955"/>
    <lineage>
        <taxon>Eukaryota</taxon>
        <taxon>Metazoa</taxon>
        <taxon>Chordata</taxon>
        <taxon>Craniata</taxon>
        <taxon>Vertebrata</taxon>
        <taxon>Euteleostomi</taxon>
        <taxon>Actinopterygii</taxon>
        <taxon>Neopterygii</taxon>
        <taxon>Teleostei</taxon>
        <taxon>Ostariophysi</taxon>
        <taxon>Cypriniformes</taxon>
        <taxon>Danionidae</taxon>
        <taxon>Danioninae</taxon>
        <taxon>Danio</taxon>
    </lineage>
</organism>
<reference evidence="1" key="7">
    <citation type="submission" date="2018-04" db="UniProtKB">
        <authorList>
            <consortium name="Ensembl"/>
        </authorList>
    </citation>
    <scope>IDENTIFICATION</scope>
    <source>
        <strain evidence="1">Tuebingen</strain>
    </source>
</reference>
<dbReference type="KEGG" id="dre:570583"/>
<reference evidence="3" key="1">
    <citation type="journal article" date="2007" name="Am. J. Hum. Genet.">
        <title>Identification of a novel BBS gene (BBS12) highlights the major role of a vertebrate-specific branch of chaperonin-related proteins in Bardet-Biedl syndrome.</title>
        <authorList>
            <person name="Stoetzel C."/>
            <person name="Muller J."/>
            <person name="Laurier V."/>
            <person name="Davis E.E."/>
            <person name="Zaghloul N.A."/>
            <person name="Vicaire S."/>
            <person name="Jacquelin C."/>
            <person name="Plewniak F."/>
            <person name="Leitch C.C."/>
            <person name="Sarda P."/>
            <person name="Hamel C."/>
            <person name="de Ravel T.J."/>
            <person name="Lewis R.A."/>
            <person name="Friederich E."/>
            <person name="Thibault C."/>
            <person name="Danse J.M."/>
            <person name="Verloes A."/>
            <person name="Bonneau D."/>
            <person name="Katsanis N."/>
            <person name="Poch O."/>
            <person name="Mandel J.L."/>
            <person name="Dollfus H."/>
        </authorList>
    </citation>
    <scope>NUCLEOTIDE SEQUENCE</scope>
    <source>
        <strain evidence="3">Tuebingen</strain>
    </source>
</reference>
<accession>A0A8M1RS42</accession>
<evidence type="ECO:0000313" key="2">
    <source>
        <dbReference type="Proteomes" id="UP000000437"/>
    </source>
</evidence>
<dbReference type="PANTHER" id="PTHR46883:SF1">
    <property type="entry name" value="BARDET-BIEDL SYNDROME 12 PROTEIN"/>
    <property type="match status" value="1"/>
</dbReference>
<dbReference type="InterPro" id="IPR027409">
    <property type="entry name" value="GroEL-like_apical_dom_sf"/>
</dbReference>
<dbReference type="Gene3D" id="3.30.260.10">
    <property type="entry name" value="TCP-1-like chaperonin intermediate domain"/>
    <property type="match status" value="1"/>
</dbReference>
<dbReference type="ZFIN" id="ZDB-GENE-070626-3">
    <property type="gene designation" value="bbs12"/>
</dbReference>
<dbReference type="Pfam" id="PF00118">
    <property type="entry name" value="Cpn60_TCP1"/>
    <property type="match status" value="2"/>
</dbReference>
<evidence type="ECO:0000313" key="1">
    <source>
        <dbReference type="Ensembl" id="ENSDARP00000152249"/>
    </source>
</evidence>
<dbReference type="PaxDb" id="7955-ENSDARP00000012805"/>
<dbReference type="ExpressionAtlas" id="A0A2R8RT44">
    <property type="expression patterns" value="baseline"/>
</dbReference>
<dbReference type="GO" id="GO:0060027">
    <property type="term" value="P:convergent extension involved in gastrulation"/>
    <property type="evidence" value="ECO:0000315"/>
    <property type="project" value="ZFIN"/>
</dbReference>
<dbReference type="PANTHER" id="PTHR46883">
    <property type="entry name" value="BARDET-BIEDL SYNDROME 12 PROTEIN"/>
    <property type="match status" value="1"/>
</dbReference>
<dbReference type="GO" id="GO:0005524">
    <property type="term" value="F:ATP binding"/>
    <property type="evidence" value="ECO:0007669"/>
    <property type="project" value="InterPro"/>
</dbReference>
<dbReference type="Gene3D" id="3.50.7.10">
    <property type="entry name" value="GroEL"/>
    <property type="match status" value="1"/>
</dbReference>
<dbReference type="GO" id="GO:0051131">
    <property type="term" value="P:chaperone-mediated protein complex assembly"/>
    <property type="evidence" value="ECO:0000318"/>
    <property type="project" value="GO_Central"/>
</dbReference>
<dbReference type="AlphaFoldDB" id="A0A2R8RT44"/>
<reference evidence="3" key="8">
    <citation type="submission" date="2025-04" db="UniProtKB">
        <authorList>
            <consortium name="RefSeq"/>
        </authorList>
    </citation>
    <scope>IDENTIFICATION</scope>
    <source>
        <strain evidence="3">Tuebingen</strain>
    </source>
</reference>
<dbReference type="SUPFAM" id="SSF48592">
    <property type="entry name" value="GroEL equatorial domain-like"/>
    <property type="match status" value="1"/>
</dbReference>
<dbReference type="Gene3D" id="1.10.560.10">
    <property type="entry name" value="GroEL-like equatorial domain"/>
    <property type="match status" value="2"/>
</dbReference>
<dbReference type="EMBL" id="CU896540">
    <property type="status" value="NOT_ANNOTATED_CDS"/>
    <property type="molecule type" value="Genomic_DNA"/>
</dbReference>
<name>A0A2R8RT44_DANRE</name>
<reference evidence="3" key="3">
    <citation type="journal article" date="2010" name="Proc. Natl. Acad. Sci. U.S.A.">
        <title>Functional analyses of variants reveal a significant role for dominant negative and common alleles in oligogenic Bardet-Biedl syndrome.</title>
        <authorList>
            <person name="Zaghloul N.A."/>
            <person name="Liu Y."/>
            <person name="Gerdes J.M."/>
            <person name="Gascue C."/>
            <person name="Oh E.C."/>
            <person name="Leitch C.C."/>
            <person name="Bromberg Y."/>
            <person name="Binkley J."/>
            <person name="Leibel R.L."/>
            <person name="Sidow A."/>
            <person name="Badano J.L."/>
            <person name="Katsanis N."/>
        </authorList>
    </citation>
    <scope>NUCLEOTIDE SEQUENCE</scope>
    <source>
        <strain evidence="3">Tuebingen</strain>
    </source>
</reference>
<evidence type="ECO:0000313" key="3">
    <source>
        <dbReference type="RefSeq" id="NP_001373228.1"/>
    </source>
</evidence>
<dbReference type="AGR" id="ZFIN:ZDB-GENE-070626-3"/>
<dbReference type="InterPro" id="IPR002423">
    <property type="entry name" value="Cpn60/GroEL/TCP-1"/>
</dbReference>
<dbReference type="Ensembl" id="ENSDART00000188008.1">
    <property type="protein sequence ID" value="ENSDARP00000152249.1"/>
    <property type="gene ID" value="ENSDARG00000016112.8"/>
</dbReference>